<evidence type="ECO:0008006" key="9">
    <source>
        <dbReference type="Google" id="ProtNLM"/>
    </source>
</evidence>
<dbReference type="Pfam" id="PF23731">
    <property type="entry name" value="ARM_ECM29_C"/>
    <property type="match status" value="1"/>
</dbReference>
<feature type="domain" description="Proteasome adapter and scaffold protein ECM29 HEAT-repeat" evidence="6">
    <location>
        <begin position="1305"/>
        <end position="1465"/>
    </location>
</feature>
<dbReference type="GO" id="GO:0005737">
    <property type="term" value="C:cytoplasm"/>
    <property type="evidence" value="ECO:0007669"/>
    <property type="project" value="UniProtKB-SubCell"/>
</dbReference>
<dbReference type="Pfam" id="PF13001">
    <property type="entry name" value="ECM29_N"/>
    <property type="match status" value="1"/>
</dbReference>
<protein>
    <recommendedName>
        <fullName evidence="9">Proteasome component ECM29</fullName>
    </recommendedName>
</protein>
<comment type="subcellular location">
    <subcellularLocation>
        <location evidence="1">Cytoplasm</location>
    </subcellularLocation>
</comment>
<evidence type="ECO:0000256" key="3">
    <source>
        <dbReference type="ARBA" id="ARBA00022737"/>
    </source>
</evidence>
<dbReference type="InterPro" id="IPR055443">
    <property type="entry name" value="HEAT_ECM29"/>
</dbReference>
<organism evidence="7 8">
    <name type="scientific">Zygosaccharomyces rouxii</name>
    <dbReference type="NCBI Taxonomy" id="4956"/>
    <lineage>
        <taxon>Eukaryota</taxon>
        <taxon>Fungi</taxon>
        <taxon>Dikarya</taxon>
        <taxon>Ascomycota</taxon>
        <taxon>Saccharomycotina</taxon>
        <taxon>Saccharomycetes</taxon>
        <taxon>Saccharomycetales</taxon>
        <taxon>Saccharomycetaceae</taxon>
        <taxon>Zygosaccharomyces</taxon>
    </lineage>
</organism>
<dbReference type="InterPro" id="IPR016024">
    <property type="entry name" value="ARM-type_fold"/>
</dbReference>
<dbReference type="OrthoDB" id="16066at2759"/>
<dbReference type="InterPro" id="IPR024372">
    <property type="entry name" value="Ecm29_N"/>
</dbReference>
<dbReference type="GO" id="GO:0043248">
    <property type="term" value="P:proteasome assembly"/>
    <property type="evidence" value="ECO:0007669"/>
    <property type="project" value="InterPro"/>
</dbReference>
<dbReference type="InterPro" id="IPR011989">
    <property type="entry name" value="ARM-like"/>
</dbReference>
<evidence type="ECO:0000259" key="5">
    <source>
        <dbReference type="Pfam" id="PF13001"/>
    </source>
</evidence>
<keyword evidence="4" id="KW-0647">Proteasome</keyword>
<feature type="domain" description="Proteasome component Ecm29 N-terminal" evidence="5">
    <location>
        <begin position="14"/>
        <end position="529"/>
    </location>
</feature>
<keyword evidence="3" id="KW-0677">Repeat</keyword>
<dbReference type="Pfam" id="PF24492">
    <property type="entry name" value="HEAT_ECM29"/>
    <property type="match status" value="1"/>
</dbReference>
<evidence type="ECO:0000313" key="7">
    <source>
        <dbReference type="EMBL" id="GAV55694.1"/>
    </source>
</evidence>
<evidence type="ECO:0000256" key="4">
    <source>
        <dbReference type="ARBA" id="ARBA00022942"/>
    </source>
</evidence>
<dbReference type="GO" id="GO:0036503">
    <property type="term" value="P:ERAD pathway"/>
    <property type="evidence" value="ECO:0007669"/>
    <property type="project" value="TreeGrafter"/>
</dbReference>
<evidence type="ECO:0000259" key="6">
    <source>
        <dbReference type="Pfam" id="PF24492"/>
    </source>
</evidence>
<gene>
    <name evidence="7" type="ORF">ZYGR_0AY00860</name>
</gene>
<evidence type="ECO:0000256" key="2">
    <source>
        <dbReference type="ARBA" id="ARBA00022490"/>
    </source>
</evidence>
<reference evidence="7 8" key="1">
    <citation type="submission" date="2016-08" db="EMBL/GenBank/DDBJ databases">
        <title>Draft genome sequence of allopolyploid Zygosaccharomyces rouxii.</title>
        <authorList>
            <person name="Watanabe J."/>
            <person name="Uehara K."/>
            <person name="Mogi Y."/>
            <person name="Tsukioka Y."/>
        </authorList>
    </citation>
    <scope>NUCLEOTIDE SEQUENCE [LARGE SCALE GENOMIC DNA]</scope>
    <source>
        <strain evidence="7 8">NBRC 110957</strain>
    </source>
</reference>
<dbReference type="GO" id="GO:0005634">
    <property type="term" value="C:nucleus"/>
    <property type="evidence" value="ECO:0007669"/>
    <property type="project" value="TreeGrafter"/>
</dbReference>
<evidence type="ECO:0000256" key="1">
    <source>
        <dbReference type="ARBA" id="ARBA00004496"/>
    </source>
</evidence>
<sequence length="1849" mass="208057">MTSIISEAKEKELVEKVELRLALSDTPDKFEQNLNTFLPPLLLKLGSPHASVRQAVFNSLRDVLSRLNSLTNVRLPVEKLLLQSQQPPFTQESNNVRLYSLLLASKGVDRLRVEEKKQLIPVAMRNISKLPDGAAARVFHIVCKLITSWVPPQRSSKEEDDALEFLKLEDEEDLEFLAQKFTQFFFLIPAKADPQTRVIPRGYTCPGLCADDVSFFTYTAGVTFTREQMVHFKSSIFKFFNSGFTQNAKLLAKFLIVASTDPSDISDTAAFYLKKLNISSEDPDFVDFLVSLYTGDKRVGKPPVRPELQDKILSFLNKSVYATSNAKKVSQICHVGLHSSLYRLRSSCLTFVRHVAQHNYKNLIEQPGENEGIGFNVNIASLIRNNLHSEGWPRLQLSSSTPNFANTILQRRLQYETLGDILSRDFDLVKDLSFIEFLFDSLRGDFPEFWPSIQEALTSLTSSLSQLPATSKERLRGIIRKHLSDDFELESSENKEVKDSLMVCRLILVKYANATFEFEDAEARLFNIWGTSSVNRLDIIEESNKGLDPYWFRMNRASDTKEFKSTRELLSSKVSETILPSFPEFIVTLLKENDLQSLAVTSVIRGTLGAAVRFAKQCLISQAVRGKSTCVVQDEDWSLRIEKALDVDDKVASLVLELISSFDEEWFTDFLRLLCGEIIQKNESGMHISTAKHPDTIYGELLLILLRNCNDKALVTLEDLIPALYKFLGTIQTTNDLDILSGANLLGIVSASVPNSPHLKNIIEQNIETSPGGDINPSLIANAYVFPRLYLRGHFHLVGKAKLGALVSNLLSLIQNPKLKLFSAKLLWEVSKFGLLRELDSQARHNSLSQLIDLLGSKLLKDEAYVEVWGTFSLYSKEFDLFEKFFDKLYDTHVSKQIELIFAVGESLSILAGGWKSSFLSKQLDVSKAAIVHLQDSFGDENLDVVLDKILGACDSTKPSLRKSACIWLLSMLQYLKGTTGISSKCNEIHLRFMKFLVDRDEFVQDSASRGLSLVYEIGNTDLQESMVKSLLKSFTDSANAMNMSSGTVSADTQLFDEGMLNTGEGSVSTYKDILNLASEVGDPALVYKFMSLAKSSSLWASRKGIAFGLGAIMSKSSLESLLLEDRGTAEKLIPKLYRYRFDPYQSVSRSMNDIWNTLISNSNAVINEYFAEILKELLTGMGNKEWRVREASTLALLQLVQGQGREQLDDKLLDIWFMAFRSMDDIKESVREAGLRLTTVLAKILARAVDVNKGVNPEKSRRILESILPFLLGTRGLNSDAEDVRNFSLKTIINLVKNSGSAMAPFAVELVHEFILLFSSIEPQIVNFLSLNASNYKVDANTIDMHRKTTVTNSPLLEAIDKLIMDSDDSLIDSHVNSVTKAIKKSVGLPSKVAASTVVNIMVRRYSFSLTPYSGKLLKACVNQFDDRNESIRLTFALSFGHVYHVASLDKCVKYAEQLSERYFTSNESMSRKVVGSAVEAISKYASKQFEDVSGIYVPLLFIASNDADEVVGSFFSKVWTETSTSGTGAMKLYLKEIVDLLQKYIGSKEFAMRRTCAKSVSLLCEKVDLTVKEEIVQQLFEITIESLKGRTWEGKEVIVEAMVSLAVNFHVYVNSHEELSNSLQDVLTAELGRQNKRYTKQIIFSYCRFLEVFPQPVMVDKLIQVAQSFFEEGSEDMDSSNKRSKPYSEISLKSSPKNVELEEYSIKLLKSCAKICRPVNGLYPYNLFQFLVSKILFLLQEDFVVYTWRTQVGACEIGSDLMKTYNEKFSTIEFEESLKKFWNELFVRNSTRETVDNAKIQLVRLGSEIFTKDSNLRGEIQRDLINLSETDVSAKVSNELKNSGINI</sequence>
<dbReference type="Gene3D" id="1.25.10.10">
    <property type="entry name" value="Leucine-rich Repeat Variant"/>
    <property type="match status" value="4"/>
</dbReference>
<dbReference type="SUPFAM" id="SSF48371">
    <property type="entry name" value="ARM repeat"/>
    <property type="match status" value="3"/>
</dbReference>
<dbReference type="PANTHER" id="PTHR23346:SF19">
    <property type="entry name" value="PROTEASOME ADAPTER AND SCAFFOLD PROTEIN ECM29"/>
    <property type="match status" value="1"/>
</dbReference>
<name>A0A1Q3AIZ2_ZYGRO</name>
<proteinExistence type="predicted"/>
<evidence type="ECO:0000313" key="8">
    <source>
        <dbReference type="Proteomes" id="UP000187013"/>
    </source>
</evidence>
<dbReference type="Proteomes" id="UP000187013">
    <property type="component" value="Unassembled WGS sequence"/>
</dbReference>
<dbReference type="GO" id="GO:0060090">
    <property type="term" value="F:molecular adaptor activity"/>
    <property type="evidence" value="ECO:0007669"/>
    <property type="project" value="InterPro"/>
</dbReference>
<accession>A0A1Q3AIZ2</accession>
<keyword evidence="2" id="KW-0963">Cytoplasm</keyword>
<comment type="caution">
    <text evidence="7">The sequence shown here is derived from an EMBL/GenBank/DDBJ whole genome shotgun (WGS) entry which is preliminary data.</text>
</comment>
<dbReference type="PANTHER" id="PTHR23346">
    <property type="entry name" value="TRANSLATIONAL ACTIVATOR GCN1-RELATED"/>
    <property type="match status" value="1"/>
</dbReference>
<dbReference type="EMBL" id="BDGX01000051">
    <property type="protein sequence ID" value="GAV55694.1"/>
    <property type="molecule type" value="Genomic_DNA"/>
</dbReference>
<dbReference type="GO" id="GO:0000502">
    <property type="term" value="C:proteasome complex"/>
    <property type="evidence" value="ECO:0007669"/>
    <property type="project" value="UniProtKB-KW"/>
</dbReference>